<dbReference type="AlphaFoldDB" id="A0A9P4LE55"/>
<comment type="caution">
    <text evidence="2">The sequence shown here is derived from an EMBL/GenBank/DDBJ whole genome shotgun (WGS) entry which is preliminary data.</text>
</comment>
<dbReference type="Proteomes" id="UP000799777">
    <property type="component" value="Unassembled WGS sequence"/>
</dbReference>
<evidence type="ECO:0000313" key="3">
    <source>
        <dbReference type="Proteomes" id="UP000799777"/>
    </source>
</evidence>
<proteinExistence type="predicted"/>
<protein>
    <submittedName>
        <fullName evidence="2">Uncharacterized protein</fullName>
    </submittedName>
</protein>
<dbReference type="EMBL" id="ML978413">
    <property type="protein sequence ID" value="KAF2022891.1"/>
    <property type="molecule type" value="Genomic_DNA"/>
</dbReference>
<accession>A0A9P4LE55</accession>
<keyword evidence="3" id="KW-1185">Reference proteome</keyword>
<reference evidence="2" key="1">
    <citation type="journal article" date="2020" name="Stud. Mycol.">
        <title>101 Dothideomycetes genomes: a test case for predicting lifestyles and emergence of pathogens.</title>
        <authorList>
            <person name="Haridas S."/>
            <person name="Albert R."/>
            <person name="Binder M."/>
            <person name="Bloem J."/>
            <person name="Labutti K."/>
            <person name="Salamov A."/>
            <person name="Andreopoulos B."/>
            <person name="Baker S."/>
            <person name="Barry K."/>
            <person name="Bills G."/>
            <person name="Bluhm B."/>
            <person name="Cannon C."/>
            <person name="Castanera R."/>
            <person name="Culley D."/>
            <person name="Daum C."/>
            <person name="Ezra D."/>
            <person name="Gonzalez J."/>
            <person name="Henrissat B."/>
            <person name="Kuo A."/>
            <person name="Liang C."/>
            <person name="Lipzen A."/>
            <person name="Lutzoni F."/>
            <person name="Magnuson J."/>
            <person name="Mondo S."/>
            <person name="Nolan M."/>
            <person name="Ohm R."/>
            <person name="Pangilinan J."/>
            <person name="Park H.-J."/>
            <person name="Ramirez L."/>
            <person name="Alfaro M."/>
            <person name="Sun H."/>
            <person name="Tritt A."/>
            <person name="Yoshinaga Y."/>
            <person name="Zwiers L.-H."/>
            <person name="Turgeon B."/>
            <person name="Goodwin S."/>
            <person name="Spatafora J."/>
            <person name="Crous P."/>
            <person name="Grigoriev I."/>
        </authorList>
    </citation>
    <scope>NUCLEOTIDE SEQUENCE</scope>
    <source>
        <strain evidence="2">CBS 110217</strain>
    </source>
</reference>
<feature type="compositionally biased region" description="Polar residues" evidence="1">
    <location>
        <begin position="36"/>
        <end position="48"/>
    </location>
</feature>
<name>A0A9P4LE55_9PLEO</name>
<organism evidence="2 3">
    <name type="scientific">Setomelanomma holmii</name>
    <dbReference type="NCBI Taxonomy" id="210430"/>
    <lineage>
        <taxon>Eukaryota</taxon>
        <taxon>Fungi</taxon>
        <taxon>Dikarya</taxon>
        <taxon>Ascomycota</taxon>
        <taxon>Pezizomycotina</taxon>
        <taxon>Dothideomycetes</taxon>
        <taxon>Pleosporomycetidae</taxon>
        <taxon>Pleosporales</taxon>
        <taxon>Pleosporineae</taxon>
        <taxon>Phaeosphaeriaceae</taxon>
        <taxon>Setomelanomma</taxon>
    </lineage>
</organism>
<feature type="region of interest" description="Disordered" evidence="1">
    <location>
        <begin position="36"/>
        <end position="80"/>
    </location>
</feature>
<evidence type="ECO:0000256" key="1">
    <source>
        <dbReference type="SAM" id="MobiDB-lite"/>
    </source>
</evidence>
<sequence>MADVFHELICSALQVAQNQNDDNTWTAGSTDITTHVPSFDGTLTSQGSIEEPHASSVSSVQGYTSTETKEDDDEEFGEFQSASVDPFAQPVYIVREYDEADACLSKTEPEPEQSVFVGFGLVQPVHARFDDASRGLRRAGKLWLRMVNHGRAKKAIENITLAAEAQVRSAFEDSVTIPIVPVEDDQVQSAPSSPALLDGVMCPVSFASTSITEVQHDAARAVESLIEEEKQAWID</sequence>
<evidence type="ECO:0000313" key="2">
    <source>
        <dbReference type="EMBL" id="KAF2022891.1"/>
    </source>
</evidence>
<dbReference type="OrthoDB" id="3681621at2759"/>
<feature type="compositionally biased region" description="Polar residues" evidence="1">
    <location>
        <begin position="55"/>
        <end position="66"/>
    </location>
</feature>
<gene>
    <name evidence="2" type="ORF">EK21DRAFT_82075</name>
</gene>